<keyword evidence="5" id="KW-1185">Reference proteome</keyword>
<proteinExistence type="predicted"/>
<evidence type="ECO:0000313" key="4">
    <source>
        <dbReference type="EMBL" id="KAK1697922.1"/>
    </source>
</evidence>
<dbReference type="EMBL" id="JAUUTY010000001">
    <property type="protein sequence ID" value="KAK1697922.1"/>
    <property type="molecule type" value="Genomic_DNA"/>
</dbReference>
<accession>A0AAD8X8C5</accession>
<reference evidence="4" key="1">
    <citation type="submission" date="2023-07" db="EMBL/GenBank/DDBJ databases">
        <title>A chromosome-level genome assembly of Lolium multiflorum.</title>
        <authorList>
            <person name="Chen Y."/>
            <person name="Copetti D."/>
            <person name="Kolliker R."/>
            <person name="Studer B."/>
        </authorList>
    </citation>
    <scope>NUCLEOTIDE SEQUENCE</scope>
    <source>
        <strain evidence="4">02402/16</strain>
        <tissue evidence="4">Leaf</tissue>
    </source>
</reference>
<feature type="region of interest" description="Disordered" evidence="2">
    <location>
        <begin position="192"/>
        <end position="220"/>
    </location>
</feature>
<evidence type="ECO:0000313" key="5">
    <source>
        <dbReference type="Proteomes" id="UP001231189"/>
    </source>
</evidence>
<dbReference type="PANTHER" id="PTHR46477:SF16">
    <property type="entry name" value="DC1 DOMAIN-CONTAINING PROTEIN"/>
    <property type="match status" value="1"/>
</dbReference>
<evidence type="ECO:0000259" key="3">
    <source>
        <dbReference type="Pfam" id="PF03107"/>
    </source>
</evidence>
<feature type="domain" description="DC1" evidence="3">
    <location>
        <begin position="16"/>
        <end position="61"/>
    </location>
</feature>
<sequence length="264" mass="28465">MVTFSGDVPPLVSHSAHPKHALKLVATGGALFQCDGCTQIGGDERRYRCDRCDFDLHICCARAPAVFRHAMFQGSTLTFFHSPPAMPPGYFVYCDVCGDQVLGFLYNCNEHDLYIHPFCANLPERVVEEEGRVLDLHRATGHSCRLCGQAGHRGQFLSYRLHGDNGEFDYFHVACMMEANYCGDGGVASSPTTGGVGGGRPQNAPAAGQMATPQNAPKRRTSSFGRFCQAAVLVARVSHAVTTLDPVGIVTAVASLQENDELLG</sequence>
<organism evidence="4 5">
    <name type="scientific">Lolium multiflorum</name>
    <name type="common">Italian ryegrass</name>
    <name type="synonym">Lolium perenne subsp. multiflorum</name>
    <dbReference type="NCBI Taxonomy" id="4521"/>
    <lineage>
        <taxon>Eukaryota</taxon>
        <taxon>Viridiplantae</taxon>
        <taxon>Streptophyta</taxon>
        <taxon>Embryophyta</taxon>
        <taxon>Tracheophyta</taxon>
        <taxon>Spermatophyta</taxon>
        <taxon>Magnoliopsida</taxon>
        <taxon>Liliopsida</taxon>
        <taxon>Poales</taxon>
        <taxon>Poaceae</taxon>
        <taxon>BOP clade</taxon>
        <taxon>Pooideae</taxon>
        <taxon>Poodae</taxon>
        <taxon>Poeae</taxon>
        <taxon>Poeae Chloroplast Group 2 (Poeae type)</taxon>
        <taxon>Loliodinae</taxon>
        <taxon>Loliinae</taxon>
        <taxon>Lolium</taxon>
    </lineage>
</organism>
<comment type="caution">
    <text evidence="4">The sequence shown here is derived from an EMBL/GenBank/DDBJ whole genome shotgun (WGS) entry which is preliminary data.</text>
</comment>
<dbReference type="Pfam" id="PF03107">
    <property type="entry name" value="C1_2"/>
    <property type="match status" value="1"/>
</dbReference>
<evidence type="ECO:0000256" key="1">
    <source>
        <dbReference type="ARBA" id="ARBA00022737"/>
    </source>
</evidence>
<dbReference type="Proteomes" id="UP001231189">
    <property type="component" value="Unassembled WGS sequence"/>
</dbReference>
<dbReference type="InterPro" id="IPR004146">
    <property type="entry name" value="DC1"/>
</dbReference>
<keyword evidence="1" id="KW-0677">Repeat</keyword>
<dbReference type="InterPro" id="IPR046349">
    <property type="entry name" value="C1-like_sf"/>
</dbReference>
<name>A0AAD8X8C5_LOLMU</name>
<evidence type="ECO:0000256" key="2">
    <source>
        <dbReference type="SAM" id="MobiDB-lite"/>
    </source>
</evidence>
<gene>
    <name evidence="4" type="ORF">QYE76_014619</name>
</gene>
<dbReference type="PANTHER" id="PTHR46477">
    <property type="entry name" value="CYSTEINE/HISTIDINE-RICH C1 DOMAIN FAMILY PROTEIN"/>
    <property type="match status" value="1"/>
</dbReference>
<protein>
    <recommendedName>
        <fullName evidence="3">DC1 domain-containing protein</fullName>
    </recommendedName>
</protein>
<dbReference type="AlphaFoldDB" id="A0AAD8X8C5"/>
<dbReference type="SUPFAM" id="SSF57889">
    <property type="entry name" value="Cysteine-rich domain"/>
    <property type="match status" value="1"/>
</dbReference>